<dbReference type="Pfam" id="PF13358">
    <property type="entry name" value="DDE_3"/>
    <property type="match status" value="1"/>
</dbReference>
<evidence type="ECO:0000313" key="4">
    <source>
        <dbReference type="Proteomes" id="UP000014411"/>
    </source>
</evidence>
<dbReference type="Proteomes" id="UP000014411">
    <property type="component" value="Unassembled WGS sequence"/>
</dbReference>
<dbReference type="InterPro" id="IPR038717">
    <property type="entry name" value="Tc1-like_DDE_dom"/>
</dbReference>
<geneLocation type="plasmid" evidence="3">
    <name>pRg502b</name>
</geneLocation>
<evidence type="ECO:0000259" key="1">
    <source>
        <dbReference type="Pfam" id="PF13358"/>
    </source>
</evidence>
<dbReference type="GO" id="GO:0003676">
    <property type="term" value="F:nucleic acid binding"/>
    <property type="evidence" value="ECO:0007669"/>
    <property type="project" value="InterPro"/>
</dbReference>
<feature type="domain" description="Tc1-like transposase DDE" evidence="1">
    <location>
        <begin position="31"/>
        <end position="172"/>
    </location>
</feature>
<name>S3H914_9HYPH</name>
<keyword evidence="3" id="KW-0614">Plasmid</keyword>
<protein>
    <recommendedName>
        <fullName evidence="1">Tc1-like transposase DDE domain-containing protein</fullName>
    </recommendedName>
</protein>
<reference evidence="3 4" key="1">
    <citation type="journal article" date="2012" name="J. Bacteriol.">
        <title>Genome sequence of Rhizobium grahamii CCGE502, a broad-host-range symbiont with low nodulation competitiveness in Phaseolus vulgaris.</title>
        <authorList>
            <person name="Althabegoiti M.J."/>
            <person name="Lozano L."/>
            <person name="Torres-Tejerizo G."/>
            <person name="Ormeno-Orrillo E."/>
            <person name="Rogel M.A."/>
            <person name="Gonzalez V."/>
            <person name="Martinez-Romero E."/>
        </authorList>
    </citation>
    <scope>NUCLEOTIDE SEQUENCE [LARGE SCALE GENOMIC DNA]</scope>
    <source>
        <strain evidence="3 4">CCGE 502</strain>
        <plasmid evidence="3">pRg502b</plasmid>
    </source>
</reference>
<dbReference type="InterPro" id="IPR036397">
    <property type="entry name" value="RNaseH_sf"/>
</dbReference>
<dbReference type="HOGENOM" id="CLU_056788_10_0_5"/>
<reference evidence="3" key="2">
    <citation type="submission" date="2013-03" db="EMBL/GenBank/DDBJ databases">
        <authorList>
            <person name="Althabegoiti M.J."/>
            <person name="Martinez-Romero E."/>
        </authorList>
    </citation>
    <scope>NUCLEOTIDE SEQUENCE</scope>
    <source>
        <strain evidence="3">CCGE 502</strain>
        <plasmid evidence="3">pRg502b</plasmid>
    </source>
</reference>
<keyword evidence="4" id="KW-1185">Reference proteome</keyword>
<dbReference type="Gene3D" id="3.30.420.10">
    <property type="entry name" value="Ribonuclease H-like superfamily/Ribonuclease H"/>
    <property type="match status" value="1"/>
</dbReference>
<organism evidence="3 4">
    <name type="scientific">Rhizobium grahamii CCGE 502</name>
    <dbReference type="NCBI Taxonomy" id="990285"/>
    <lineage>
        <taxon>Bacteria</taxon>
        <taxon>Pseudomonadati</taxon>
        <taxon>Pseudomonadota</taxon>
        <taxon>Alphaproteobacteria</taxon>
        <taxon>Hyphomicrobiales</taxon>
        <taxon>Rhizobiaceae</taxon>
        <taxon>Rhizobium/Agrobacterium group</taxon>
        <taxon>Rhizobium</taxon>
    </lineage>
</organism>
<gene>
    <name evidence="3" type="ORF">RGCCGE502_29193</name>
    <name evidence="2" type="ORF">RGCCGE502_31337</name>
</gene>
<dbReference type="NCBIfam" id="NF033545">
    <property type="entry name" value="transpos_IS630"/>
    <property type="match status" value="1"/>
</dbReference>
<evidence type="ECO:0000313" key="3">
    <source>
        <dbReference type="EMBL" id="EPE94665.1"/>
    </source>
</evidence>
<dbReference type="PANTHER" id="PTHR46564:SF1">
    <property type="entry name" value="TRANSPOSASE"/>
    <property type="match status" value="1"/>
</dbReference>
<dbReference type="InterPro" id="IPR047655">
    <property type="entry name" value="Transpos_IS630-like"/>
</dbReference>
<proteinExistence type="predicted"/>
<dbReference type="PANTHER" id="PTHR46564">
    <property type="entry name" value="TRANSPOSASE"/>
    <property type="match status" value="1"/>
</dbReference>
<accession>S3H914</accession>
<evidence type="ECO:0000313" key="2">
    <source>
        <dbReference type="EMBL" id="EPE94277.1"/>
    </source>
</evidence>
<comment type="caution">
    <text evidence="3">The sequence shown here is derived from an EMBL/GenBank/DDBJ whole genome shotgun (WGS) entry which is preliminary data.</text>
</comment>
<sequence>MASERARADIRNDRDVWISKRQPRMRFEPHRLVFLDETSVNTKMVRLRGRSPRGERLITDAPFGHWGTQTFIAGLRCFGLTAPWIIDRPMNREIFDTYIETQLAPTLQPGNVVILDNLRVHKSDKANACLKEVGAWFLFLPPYSPDLNPIEMAFAKIKAHLRAAAARTFDALSNALGSICNLFNSQECRNYFTAAGYGFD</sequence>
<dbReference type="EMBL" id="AEYE02000035">
    <property type="protein sequence ID" value="EPE94665.1"/>
    <property type="molecule type" value="Genomic_DNA"/>
</dbReference>
<dbReference type="AlphaFoldDB" id="S3H914"/>
<dbReference type="EMBL" id="AEYE02000036">
    <property type="protein sequence ID" value="EPE94277.1"/>
    <property type="molecule type" value="Genomic_DNA"/>
</dbReference>